<organism evidence="1">
    <name type="scientific">marine sediment metagenome</name>
    <dbReference type="NCBI Taxonomy" id="412755"/>
    <lineage>
        <taxon>unclassified sequences</taxon>
        <taxon>metagenomes</taxon>
        <taxon>ecological metagenomes</taxon>
    </lineage>
</organism>
<evidence type="ECO:0000313" key="1">
    <source>
        <dbReference type="EMBL" id="KKN57157.1"/>
    </source>
</evidence>
<name>A0A0F9S4G5_9ZZZZ</name>
<proteinExistence type="predicted"/>
<protein>
    <submittedName>
        <fullName evidence="1">Uncharacterized protein</fullName>
    </submittedName>
</protein>
<sequence length="301" mass="33403">MPLSGEIQELLNTIRFYVDDPALAARYTDARLVPLLKSSFRAILRDIMLVSSQPPIGRYSFTTVADQAVYPLPLYSELLQIAQISDITGLVNWDVRPQSFWNPLGPGYLLEGTRQIRFVPTPRTGGDTVTMSFVPSGDGEFFRGEIRAEFCTTTTIRLASNAFGALSTDPLAFVGHFINVFEATGDFWPAEVRQITAWDIPTRTVTVAPAFTTDPTGLQGGALLQMEITPDLLRPHKQLLALHVAKFITGMEKRGRGFASLNRLYNDEKRAIMLIAANAEGRAGQHWAADTRDNSDYWFGT</sequence>
<dbReference type="Pfam" id="PF24175">
    <property type="entry name" value="SU10_adaptor"/>
    <property type="match status" value="1"/>
</dbReference>
<gene>
    <name evidence="1" type="ORF">LCGC14_0564850</name>
</gene>
<reference evidence="1" key="1">
    <citation type="journal article" date="2015" name="Nature">
        <title>Complex archaea that bridge the gap between prokaryotes and eukaryotes.</title>
        <authorList>
            <person name="Spang A."/>
            <person name="Saw J.H."/>
            <person name="Jorgensen S.L."/>
            <person name="Zaremba-Niedzwiedzka K."/>
            <person name="Martijn J."/>
            <person name="Lind A.E."/>
            <person name="van Eijk R."/>
            <person name="Schleper C."/>
            <person name="Guy L."/>
            <person name="Ettema T.J."/>
        </authorList>
    </citation>
    <scope>NUCLEOTIDE SEQUENCE</scope>
</reference>
<comment type="caution">
    <text evidence="1">The sequence shown here is derived from an EMBL/GenBank/DDBJ whole genome shotgun (WGS) entry which is preliminary data.</text>
</comment>
<dbReference type="AlphaFoldDB" id="A0A0F9S4G5"/>
<accession>A0A0F9S4G5</accession>
<dbReference type="EMBL" id="LAZR01000816">
    <property type="protein sequence ID" value="KKN57157.1"/>
    <property type="molecule type" value="Genomic_DNA"/>
</dbReference>
<dbReference type="InterPro" id="IPR056209">
    <property type="entry name" value="SU10_adaptor"/>
</dbReference>